<keyword evidence="11" id="KW-1185">Reference proteome</keyword>
<dbReference type="SUPFAM" id="SSF64518">
    <property type="entry name" value="Phase 1 flagellin"/>
    <property type="match status" value="1"/>
</dbReference>
<dbReference type="OrthoDB" id="9802553at2"/>
<dbReference type="GO" id="GO:0005198">
    <property type="term" value="F:structural molecule activity"/>
    <property type="evidence" value="ECO:0007669"/>
    <property type="project" value="InterPro"/>
</dbReference>
<evidence type="ECO:0000256" key="3">
    <source>
        <dbReference type="ARBA" id="ARBA00009677"/>
    </source>
</evidence>
<keyword evidence="6" id="KW-0975">Bacterial flagellum</keyword>
<dbReference type="Pfam" id="PF22638">
    <property type="entry name" value="FlgK_D1"/>
    <property type="match status" value="1"/>
</dbReference>
<sequence>MSGTFSALNAATTALWAQRRALDVAGQNIANVNTEGYSRQRADMQAIGGSAVPAFYSTSDGIGGGVSVEQVTRIRDAFLEGRGHTEHANYARLSTEAGALEQVETAFREPGDQGIQSLLADVWDGWEAVTNGPDTDATRAQVLQQMEALVGGLHFASASLKAQWNQTRENLTVLVDDVNAAAASIADLNQAIQRGNQTSLPVNSLVDQRDLLVMKLADQAGASVRHGKDGMVDVIVGGVTLVGGTSATKLAVAGSLDLAGTGTSPVRVVTAVGGHTVRPDGTAAGQLAAMNGIFPSYQSDLDALAKDFADAVNGVHTTGAYDKLGNPGIDVFESADGSPINASNIRVAFDDPALIAASGLPGAANTDSSKADEIAQLRSKAGGPDATYRRLVVQLGVEAAVANRGVQIQQVITTQIDASRESVAGVNLDEEMTNMLSYQHAYAAAGRLVSTIDEMLDVLINRTGRVGL</sequence>
<keyword evidence="10" id="KW-0969">Cilium</keyword>
<dbReference type="Pfam" id="PF00460">
    <property type="entry name" value="Flg_bb_rod"/>
    <property type="match status" value="1"/>
</dbReference>
<dbReference type="NCBIfam" id="TIGR02492">
    <property type="entry name" value="flgK_ends"/>
    <property type="match status" value="1"/>
</dbReference>
<evidence type="ECO:0000256" key="4">
    <source>
        <dbReference type="ARBA" id="ARBA00016244"/>
    </source>
</evidence>
<proteinExistence type="inferred from homology"/>
<dbReference type="Pfam" id="PF06429">
    <property type="entry name" value="Flg_bbr_C"/>
    <property type="match status" value="1"/>
</dbReference>
<reference evidence="11" key="1">
    <citation type="submission" date="2016-10" db="EMBL/GenBank/DDBJ databases">
        <authorList>
            <person name="Varghese N."/>
            <person name="Submissions S."/>
        </authorList>
    </citation>
    <scope>NUCLEOTIDE SEQUENCE [LARGE SCALE GENOMIC DNA]</scope>
    <source>
        <strain evidence="11">DSM 44268</strain>
    </source>
</reference>
<dbReference type="InterPro" id="IPR053927">
    <property type="entry name" value="FlgK_helical"/>
</dbReference>
<dbReference type="PANTHER" id="PTHR30033:SF1">
    <property type="entry name" value="FLAGELLAR HOOK-ASSOCIATED PROTEIN 1"/>
    <property type="match status" value="1"/>
</dbReference>
<evidence type="ECO:0000259" key="8">
    <source>
        <dbReference type="Pfam" id="PF06429"/>
    </source>
</evidence>
<feature type="domain" description="Flagellar basal body rod protein N-terminal" evidence="7">
    <location>
        <begin position="8"/>
        <end position="37"/>
    </location>
</feature>
<dbReference type="GO" id="GO:0044780">
    <property type="term" value="P:bacterial-type flagellum assembly"/>
    <property type="evidence" value="ECO:0007669"/>
    <property type="project" value="InterPro"/>
</dbReference>
<name>A0A1G7JKF9_9ACTN</name>
<dbReference type="EMBL" id="FNBT01000002">
    <property type="protein sequence ID" value="SDF25438.1"/>
    <property type="molecule type" value="Genomic_DNA"/>
</dbReference>
<evidence type="ECO:0000256" key="1">
    <source>
        <dbReference type="ARBA" id="ARBA00004365"/>
    </source>
</evidence>
<comment type="similarity">
    <text evidence="3">Belongs to the flagella basal body rod proteins family.</text>
</comment>
<dbReference type="PANTHER" id="PTHR30033">
    <property type="entry name" value="FLAGELLAR HOOK-ASSOCIATED PROTEIN 1"/>
    <property type="match status" value="1"/>
</dbReference>
<evidence type="ECO:0000259" key="7">
    <source>
        <dbReference type="Pfam" id="PF00460"/>
    </source>
</evidence>
<feature type="domain" description="Flagellar basal-body/hook protein C-terminal" evidence="8">
    <location>
        <begin position="424"/>
        <end position="461"/>
    </location>
</feature>
<protein>
    <recommendedName>
        <fullName evidence="4">Flagellar hook-associated protein 1</fullName>
    </recommendedName>
</protein>
<accession>A0A1G7JKF9</accession>
<evidence type="ECO:0000256" key="2">
    <source>
        <dbReference type="ARBA" id="ARBA00004613"/>
    </source>
</evidence>
<dbReference type="GO" id="GO:0009424">
    <property type="term" value="C:bacterial-type flagellum hook"/>
    <property type="evidence" value="ECO:0007669"/>
    <property type="project" value="InterPro"/>
</dbReference>
<keyword evidence="10" id="KW-0282">Flagellum</keyword>
<dbReference type="STRING" id="1550231.SAMN05660662_1566"/>
<dbReference type="Proteomes" id="UP000199406">
    <property type="component" value="Unassembled WGS sequence"/>
</dbReference>
<dbReference type="InterPro" id="IPR002371">
    <property type="entry name" value="FlgK"/>
</dbReference>
<keyword evidence="10" id="KW-0966">Cell projection</keyword>
<organism evidence="10 11">
    <name type="scientific">Blastococcus aurantiacus</name>
    <dbReference type="NCBI Taxonomy" id="1550231"/>
    <lineage>
        <taxon>Bacteria</taxon>
        <taxon>Bacillati</taxon>
        <taxon>Actinomycetota</taxon>
        <taxon>Actinomycetes</taxon>
        <taxon>Geodermatophilales</taxon>
        <taxon>Geodermatophilaceae</taxon>
        <taxon>Blastococcus</taxon>
    </lineage>
</organism>
<evidence type="ECO:0000259" key="9">
    <source>
        <dbReference type="Pfam" id="PF22638"/>
    </source>
</evidence>
<keyword evidence="5" id="KW-0964">Secreted</keyword>
<dbReference type="RefSeq" id="WP_091764623.1">
    <property type="nucleotide sequence ID" value="NZ_FNBT01000002.1"/>
</dbReference>
<feature type="domain" description="Flagellar hook-associated protein FlgK helical" evidence="9">
    <location>
        <begin position="100"/>
        <end position="332"/>
    </location>
</feature>
<dbReference type="GO" id="GO:0005576">
    <property type="term" value="C:extracellular region"/>
    <property type="evidence" value="ECO:0007669"/>
    <property type="project" value="UniProtKB-SubCell"/>
</dbReference>
<gene>
    <name evidence="10" type="ORF">SAMN05660662_1566</name>
</gene>
<evidence type="ECO:0000256" key="5">
    <source>
        <dbReference type="ARBA" id="ARBA00022525"/>
    </source>
</evidence>
<dbReference type="InterPro" id="IPR010930">
    <property type="entry name" value="Flg_bb/hook_C_dom"/>
</dbReference>
<evidence type="ECO:0000313" key="10">
    <source>
        <dbReference type="EMBL" id="SDF25438.1"/>
    </source>
</evidence>
<comment type="subcellular location">
    <subcellularLocation>
        <location evidence="1">Bacterial flagellum</location>
    </subcellularLocation>
    <subcellularLocation>
        <location evidence="2">Secreted</location>
    </subcellularLocation>
</comment>
<dbReference type="AlphaFoldDB" id="A0A1G7JKF9"/>
<evidence type="ECO:0000256" key="6">
    <source>
        <dbReference type="ARBA" id="ARBA00023143"/>
    </source>
</evidence>
<dbReference type="InterPro" id="IPR001444">
    <property type="entry name" value="Flag_bb_rod_N"/>
</dbReference>
<evidence type="ECO:0000313" key="11">
    <source>
        <dbReference type="Proteomes" id="UP000199406"/>
    </source>
</evidence>